<reference evidence="8" key="1">
    <citation type="submission" date="2015-07" db="EMBL/GenBank/DDBJ databases">
        <title>Transcriptome Assembly of Anthurium amnicola.</title>
        <authorList>
            <person name="Suzuki J."/>
        </authorList>
    </citation>
    <scope>NUCLEOTIDE SEQUENCE</scope>
</reference>
<evidence type="ECO:0000256" key="5">
    <source>
        <dbReference type="ARBA" id="ARBA00022807"/>
    </source>
</evidence>
<dbReference type="CDD" id="cd00585">
    <property type="entry name" value="Peptidase_C1B"/>
    <property type="match status" value="1"/>
</dbReference>
<gene>
    <name evidence="8" type="primary">BLMH_1</name>
    <name evidence="8" type="ORF">g.147119</name>
</gene>
<evidence type="ECO:0000313" key="8">
    <source>
        <dbReference type="EMBL" id="JAT55560.1"/>
    </source>
</evidence>
<dbReference type="GO" id="GO:0043418">
    <property type="term" value="P:homocysteine catabolic process"/>
    <property type="evidence" value="ECO:0007669"/>
    <property type="project" value="TreeGrafter"/>
</dbReference>
<dbReference type="InterPro" id="IPR000169">
    <property type="entry name" value="Pept_cys_AS"/>
</dbReference>
<dbReference type="EC" id="3.4.22.40" evidence="2"/>
<dbReference type="GO" id="GO:0070005">
    <property type="term" value="F:cysteine-type aminopeptidase activity"/>
    <property type="evidence" value="ECO:0007669"/>
    <property type="project" value="InterPro"/>
</dbReference>
<accession>A0A1D1YLR2</accession>
<proteinExistence type="inferred from homology"/>
<name>A0A1D1YLR2_9ARAE</name>
<dbReference type="SUPFAM" id="SSF54001">
    <property type="entry name" value="Cysteine proteinases"/>
    <property type="match status" value="1"/>
</dbReference>
<protein>
    <recommendedName>
        <fullName evidence="2">bleomycin hydrolase</fullName>
        <ecNumber evidence="2">3.4.22.40</ecNumber>
    </recommendedName>
</protein>
<dbReference type="EMBL" id="GDJX01012376">
    <property type="protein sequence ID" value="JAT55560.1"/>
    <property type="molecule type" value="Transcribed_RNA"/>
</dbReference>
<comment type="similarity">
    <text evidence="6">Belongs to the peptidase C1 family.</text>
</comment>
<keyword evidence="3 6" id="KW-0645">Protease</keyword>
<keyword evidence="4 6" id="KW-0378">Hydrolase</keyword>
<feature type="active site" evidence="7">
    <location>
        <position position="126"/>
    </location>
</feature>
<dbReference type="InterPro" id="IPR025660">
    <property type="entry name" value="Pept_his_AS"/>
</dbReference>
<comment type="catalytic activity">
    <reaction evidence="1">
        <text>Inactivates bleomycin B2 (a cytotoxic glycometallopeptide) by hydrolysis of a carboxyamide bond of beta-aminoalanine, but also shows general aminopeptidase activity. The specificity varies somewhat with source, but amino acid arylamides of Met, Leu and Ala are preferred.</text>
        <dbReference type="EC" id="3.4.22.40"/>
    </reaction>
</comment>
<dbReference type="AlphaFoldDB" id="A0A1D1YLR2"/>
<dbReference type="InterPro" id="IPR004134">
    <property type="entry name" value="Peptidase_C1B"/>
</dbReference>
<evidence type="ECO:0000256" key="3">
    <source>
        <dbReference type="ARBA" id="ARBA00022670"/>
    </source>
</evidence>
<keyword evidence="5 6" id="KW-0788">Thiol protease</keyword>
<dbReference type="PROSITE" id="PS00639">
    <property type="entry name" value="THIOL_PROTEASE_HIS"/>
    <property type="match status" value="1"/>
</dbReference>
<evidence type="ECO:0000256" key="4">
    <source>
        <dbReference type="ARBA" id="ARBA00022801"/>
    </source>
</evidence>
<dbReference type="GO" id="GO:0005737">
    <property type="term" value="C:cytoplasm"/>
    <property type="evidence" value="ECO:0007669"/>
    <property type="project" value="TreeGrafter"/>
</dbReference>
<evidence type="ECO:0000256" key="7">
    <source>
        <dbReference type="PIRSR" id="PIRSR005700-1"/>
    </source>
</evidence>
<organism evidence="8">
    <name type="scientific">Anthurium amnicola</name>
    <dbReference type="NCBI Taxonomy" id="1678845"/>
    <lineage>
        <taxon>Eukaryota</taxon>
        <taxon>Viridiplantae</taxon>
        <taxon>Streptophyta</taxon>
        <taxon>Embryophyta</taxon>
        <taxon>Tracheophyta</taxon>
        <taxon>Spermatophyta</taxon>
        <taxon>Magnoliopsida</taxon>
        <taxon>Liliopsida</taxon>
        <taxon>Araceae</taxon>
        <taxon>Pothoideae</taxon>
        <taxon>Potheae</taxon>
        <taxon>Anthurium</taxon>
    </lineage>
</organism>
<dbReference type="PIRSF" id="PIRSF005700">
    <property type="entry name" value="PepC"/>
    <property type="match status" value="1"/>
</dbReference>
<dbReference type="PROSITE" id="PS00139">
    <property type="entry name" value="THIOL_PROTEASE_CYS"/>
    <property type="match status" value="1"/>
</dbReference>
<dbReference type="GO" id="GO:0009636">
    <property type="term" value="P:response to toxic substance"/>
    <property type="evidence" value="ECO:0007669"/>
    <property type="project" value="TreeGrafter"/>
</dbReference>
<evidence type="ECO:0000256" key="1">
    <source>
        <dbReference type="ARBA" id="ARBA00000423"/>
    </source>
</evidence>
<dbReference type="PANTHER" id="PTHR10363:SF2">
    <property type="entry name" value="BLEOMYCIN HYDROLASE"/>
    <property type="match status" value="1"/>
</dbReference>
<dbReference type="PANTHER" id="PTHR10363">
    <property type="entry name" value="BLEOMYCIN HYDROLASE"/>
    <property type="match status" value="1"/>
</dbReference>
<dbReference type="GO" id="GO:0006508">
    <property type="term" value="P:proteolysis"/>
    <property type="evidence" value="ECO:0007669"/>
    <property type="project" value="UniProtKB-KW"/>
</dbReference>
<sequence length="498" mass="57306">MGQHNSRSITININKRRRSSTKIKDLKISEKCENENNANTAVKYLIDNCERHDEDSSATLKEEYLDKFSDEFNSDPKNRLALNAISGEDMNKVLLSRETTINDIHVYSEQIELEGKATNQKSSGRCWLFAATNVMRLIVMKKYKLEEFELSQPFLFFYDKLEKANYFLESMIELANEDIDSRTIQYLIQAPVNDGGQWDMVINLLEKYGVVPKSVYPESYNSSNSGNLNWLVTSKLREFAFQLRTLNAAGKDQNTLRHAKVKMMEEIYRIIAISLGEPPKKFDWTFRDGNGKFHNHQGLTPKSFYQDIIGYKATETLSLVNDPRNPYLRLYTVKYLGNIQGGLPIRYVNISMDVMKRLSINALRSGKPVWFGSDSGKGIHAQLGIYDNKIIDFELGFNIKFELTKAQRLQYGQSLMTHAMVLTGVHIDNDKPVRWRVENSWGDSRGDKGYFVMSDDWFSDWVYQIVLEKEDTPNELVDILIQSPTVLPPWDPMGSLAI</sequence>
<feature type="active site" evidence="7">
    <location>
        <position position="418"/>
    </location>
</feature>
<evidence type="ECO:0000256" key="2">
    <source>
        <dbReference type="ARBA" id="ARBA00012465"/>
    </source>
</evidence>
<dbReference type="Gene3D" id="3.90.70.10">
    <property type="entry name" value="Cysteine proteinases"/>
    <property type="match status" value="1"/>
</dbReference>
<dbReference type="InterPro" id="IPR038765">
    <property type="entry name" value="Papain-like_cys_pep_sf"/>
</dbReference>
<dbReference type="GO" id="GO:0004197">
    <property type="term" value="F:cysteine-type endopeptidase activity"/>
    <property type="evidence" value="ECO:0007669"/>
    <property type="project" value="UniProtKB-EC"/>
</dbReference>
<dbReference type="Pfam" id="PF03051">
    <property type="entry name" value="Peptidase_C1_2"/>
    <property type="match status" value="1"/>
</dbReference>
<feature type="active site" evidence="7">
    <location>
        <position position="439"/>
    </location>
</feature>
<evidence type="ECO:0000256" key="6">
    <source>
        <dbReference type="PIRNR" id="PIRNR005700"/>
    </source>
</evidence>